<proteinExistence type="predicted"/>
<gene>
    <name evidence="1" type="ORF">D5086_009589</name>
</gene>
<accession>A0ACC4CK28</accession>
<comment type="caution">
    <text evidence="1">The sequence shown here is derived from an EMBL/GenBank/DDBJ whole genome shotgun (WGS) entry which is preliminary data.</text>
</comment>
<name>A0ACC4CK28_POPAL</name>
<reference evidence="1 2" key="1">
    <citation type="journal article" date="2024" name="Plant Biotechnol. J.">
        <title>Genome and CRISPR/Cas9 system of a widespread forest tree (Populus alba) in the world.</title>
        <authorList>
            <person name="Liu Y.J."/>
            <person name="Jiang P.F."/>
            <person name="Han X.M."/>
            <person name="Li X.Y."/>
            <person name="Wang H.M."/>
            <person name="Wang Y.J."/>
            <person name="Wang X.X."/>
            <person name="Zeng Q.Y."/>
        </authorList>
    </citation>
    <scope>NUCLEOTIDE SEQUENCE [LARGE SCALE GENOMIC DNA]</scope>
    <source>
        <strain evidence="2">cv. PAL-ZL1</strain>
    </source>
</reference>
<evidence type="ECO:0000313" key="2">
    <source>
        <dbReference type="Proteomes" id="UP000309997"/>
    </source>
</evidence>
<dbReference type="EMBL" id="RCHU02000004">
    <property type="protein sequence ID" value="KAL3597952.1"/>
    <property type="molecule type" value="Genomic_DNA"/>
</dbReference>
<evidence type="ECO:0000313" key="1">
    <source>
        <dbReference type="EMBL" id="KAL3597952.1"/>
    </source>
</evidence>
<dbReference type="Proteomes" id="UP000309997">
    <property type="component" value="Unassembled WGS sequence"/>
</dbReference>
<keyword evidence="2" id="KW-1185">Reference proteome</keyword>
<protein>
    <submittedName>
        <fullName evidence="1">Uncharacterized protein</fullName>
    </submittedName>
</protein>
<organism evidence="1 2">
    <name type="scientific">Populus alba</name>
    <name type="common">White poplar</name>
    <dbReference type="NCBI Taxonomy" id="43335"/>
    <lineage>
        <taxon>Eukaryota</taxon>
        <taxon>Viridiplantae</taxon>
        <taxon>Streptophyta</taxon>
        <taxon>Embryophyta</taxon>
        <taxon>Tracheophyta</taxon>
        <taxon>Spermatophyta</taxon>
        <taxon>Magnoliopsida</taxon>
        <taxon>eudicotyledons</taxon>
        <taxon>Gunneridae</taxon>
        <taxon>Pentapetalae</taxon>
        <taxon>rosids</taxon>
        <taxon>fabids</taxon>
        <taxon>Malpighiales</taxon>
        <taxon>Salicaceae</taxon>
        <taxon>Saliceae</taxon>
        <taxon>Populus</taxon>
    </lineage>
</organism>
<sequence length="244" mass="26927">MTTTETTWITFISSCSLHERGSTEAAGRILDEYESSVTWNAMISVCAKSRSPELCYVAAFDSKPDEVTMVSVFSAYGHPGALELGNWTGSVAIRLLSTMKEEGVKSMQPWRLLEEGQKMGKSNTHGGLILASTLVFGDTFIVLLRCQDFEHALFLFTSPPDQPKPGIYKACDMEALYPSSEFNLKEVPRGHLSYLIGGGGVTVSVLFVCWMLYVLMNKYNFAIGCKCSISKSQLRDIESQANDI</sequence>